<comment type="caution">
    <text evidence="5">The sequence shown here is derived from an EMBL/GenBank/DDBJ whole genome shotgun (WGS) entry which is preliminary data.</text>
</comment>
<dbReference type="PANTHER" id="PTHR47683">
    <property type="entry name" value="PSEUDOURIDINE SYNTHASE FAMILY PROTEIN-RELATED"/>
    <property type="match status" value="1"/>
</dbReference>
<keyword evidence="6" id="KW-1185">Reference proteome</keyword>
<reference evidence="5 6" key="1">
    <citation type="submission" date="2017-01" db="EMBL/GenBank/DDBJ databases">
        <authorList>
            <person name="Varghese N."/>
            <person name="Submissions S."/>
        </authorList>
    </citation>
    <scope>NUCLEOTIDE SEQUENCE [LARGE SCALE GENOMIC DNA]</scope>
    <source>
        <strain evidence="5 6">DSM 2061</strain>
    </source>
</reference>
<dbReference type="InterPro" id="IPR020094">
    <property type="entry name" value="TruA/RsuA/RluB/E/F_N"/>
</dbReference>
<keyword evidence="1" id="KW-0413">Isomerase</keyword>
<dbReference type="Gene3D" id="3.30.70.1560">
    <property type="entry name" value="Alpha-L RNA-binding motif"/>
    <property type="match status" value="1"/>
</dbReference>
<proteinExistence type="predicted"/>
<dbReference type="SUPFAM" id="SSF55174">
    <property type="entry name" value="Alpha-L RNA-binding motif"/>
    <property type="match status" value="1"/>
</dbReference>
<organism evidence="5 6">
    <name type="scientific">Zobellia uliginosa</name>
    <dbReference type="NCBI Taxonomy" id="143224"/>
    <lineage>
        <taxon>Bacteria</taxon>
        <taxon>Pseudomonadati</taxon>
        <taxon>Bacteroidota</taxon>
        <taxon>Flavobacteriia</taxon>
        <taxon>Flavobacteriales</taxon>
        <taxon>Flavobacteriaceae</taxon>
        <taxon>Zobellia</taxon>
    </lineage>
</organism>
<dbReference type="InterPro" id="IPR036986">
    <property type="entry name" value="S4_RNA-bd_sf"/>
</dbReference>
<dbReference type="Pfam" id="PF00849">
    <property type="entry name" value="PseudoU_synth_2"/>
    <property type="match status" value="1"/>
</dbReference>
<dbReference type="Gene3D" id="3.10.290.10">
    <property type="entry name" value="RNA-binding S4 domain"/>
    <property type="match status" value="1"/>
</dbReference>
<dbReference type="InterPro" id="IPR006145">
    <property type="entry name" value="PsdUridine_synth_RsuA/RluA"/>
</dbReference>
<dbReference type="Proteomes" id="UP000185728">
    <property type="component" value="Unassembled WGS sequence"/>
</dbReference>
<evidence type="ECO:0000259" key="4">
    <source>
        <dbReference type="SMART" id="SM00363"/>
    </source>
</evidence>
<feature type="compositionally biased region" description="Basic and acidic residues" evidence="3">
    <location>
        <begin position="1"/>
        <end position="12"/>
    </location>
</feature>
<evidence type="ECO:0000256" key="2">
    <source>
        <dbReference type="PROSITE-ProRule" id="PRU00182"/>
    </source>
</evidence>
<keyword evidence="2" id="KW-0694">RNA-binding</keyword>
<name>A0ABY1KJG4_9FLAO</name>
<dbReference type="SUPFAM" id="SSF55120">
    <property type="entry name" value="Pseudouridine synthase"/>
    <property type="match status" value="1"/>
</dbReference>
<accession>A0ABY1KJG4</accession>
<dbReference type="Gene3D" id="3.30.70.580">
    <property type="entry name" value="Pseudouridine synthase I, catalytic domain, N-terminal subdomain"/>
    <property type="match status" value="1"/>
</dbReference>
<dbReference type="RefSeq" id="WP_046287369.1">
    <property type="nucleotide sequence ID" value="NZ_FTOB01000001.1"/>
</dbReference>
<dbReference type="Pfam" id="PF01479">
    <property type="entry name" value="S4"/>
    <property type="match status" value="1"/>
</dbReference>
<evidence type="ECO:0000256" key="1">
    <source>
        <dbReference type="ARBA" id="ARBA00023235"/>
    </source>
</evidence>
<protein>
    <submittedName>
        <fullName evidence="5">23S rRNA pseudouridine2605 synthase</fullName>
    </submittedName>
</protein>
<dbReference type="SMART" id="SM00363">
    <property type="entry name" value="S4"/>
    <property type="match status" value="1"/>
</dbReference>
<feature type="domain" description="RNA-binding S4" evidence="4">
    <location>
        <begin position="48"/>
        <end position="105"/>
    </location>
</feature>
<dbReference type="EMBL" id="FTOB01000001">
    <property type="protein sequence ID" value="SIS41705.1"/>
    <property type="molecule type" value="Genomic_DNA"/>
</dbReference>
<dbReference type="CDD" id="cd00165">
    <property type="entry name" value="S4"/>
    <property type="match status" value="1"/>
</dbReference>
<dbReference type="InterPro" id="IPR050343">
    <property type="entry name" value="RsuA_PseudoU_synthase"/>
</dbReference>
<evidence type="ECO:0000313" key="6">
    <source>
        <dbReference type="Proteomes" id="UP000185728"/>
    </source>
</evidence>
<dbReference type="PANTHER" id="PTHR47683:SF2">
    <property type="entry name" value="RNA-BINDING S4 DOMAIN-CONTAINING PROTEIN"/>
    <property type="match status" value="1"/>
</dbReference>
<dbReference type="InterPro" id="IPR002942">
    <property type="entry name" value="S4_RNA-bd"/>
</dbReference>
<evidence type="ECO:0000256" key="3">
    <source>
        <dbReference type="SAM" id="MobiDB-lite"/>
    </source>
</evidence>
<sequence length="281" mass="31534">MGRSDSNNDKRASGRQGGTFRKKSYARGNSPLKKNTEAPKAPSDPNVMRLNKYVANSGVCSRREADIYISAGSVTVNGKPVTEMGYKVKITDEVKFDGRLLNPIKKEYVLLNKPKDFTTASRNEQGRRTALGLISKATKTELKPVGKLSKDTTGLLLFTNDGELTKRLNSPKNGLRKIFHIELNKPLRSADMKKIQDGLTVDEKVVRVQDISFVDKAPKTQVGMEIFSTRTNIVQRIFETLGYDIIKLDRVVYGSLTKKDLPRGHWRYLTEQEVVNLGMIK</sequence>
<gene>
    <name evidence="5" type="ORF">SAMN05421766_101734</name>
</gene>
<dbReference type="InterPro" id="IPR020103">
    <property type="entry name" value="PsdUridine_synth_cat_dom_sf"/>
</dbReference>
<evidence type="ECO:0000313" key="5">
    <source>
        <dbReference type="EMBL" id="SIS41705.1"/>
    </source>
</evidence>
<dbReference type="InterPro" id="IPR042092">
    <property type="entry name" value="PsdUridine_s_RsuA/RluB/E/F_cat"/>
</dbReference>
<feature type="region of interest" description="Disordered" evidence="3">
    <location>
        <begin position="1"/>
        <end position="46"/>
    </location>
</feature>
<dbReference type="PROSITE" id="PS50889">
    <property type="entry name" value="S4"/>
    <property type="match status" value="1"/>
</dbReference>